<dbReference type="PANTHER" id="PTHR24348">
    <property type="entry name" value="SERINE/THREONINE-PROTEIN KINASE UNC-51-RELATED"/>
    <property type="match status" value="1"/>
</dbReference>
<evidence type="ECO:0000313" key="3">
    <source>
        <dbReference type="Proteomes" id="UP001344447"/>
    </source>
</evidence>
<dbReference type="PROSITE" id="PS50011">
    <property type="entry name" value="PROTEIN_KINASE_DOM"/>
    <property type="match status" value="1"/>
</dbReference>
<dbReference type="InterPro" id="IPR011009">
    <property type="entry name" value="Kinase-like_dom_sf"/>
</dbReference>
<organism evidence="2 3">
    <name type="scientific">Dictyostelium firmibasis</name>
    <dbReference type="NCBI Taxonomy" id="79012"/>
    <lineage>
        <taxon>Eukaryota</taxon>
        <taxon>Amoebozoa</taxon>
        <taxon>Evosea</taxon>
        <taxon>Eumycetozoa</taxon>
        <taxon>Dictyostelia</taxon>
        <taxon>Dictyosteliales</taxon>
        <taxon>Dictyosteliaceae</taxon>
        <taxon>Dictyostelium</taxon>
    </lineage>
</organism>
<dbReference type="InterPro" id="IPR045269">
    <property type="entry name" value="Atg1-like"/>
</dbReference>
<dbReference type="GO" id="GO:0005737">
    <property type="term" value="C:cytoplasm"/>
    <property type="evidence" value="ECO:0007669"/>
    <property type="project" value="TreeGrafter"/>
</dbReference>
<dbReference type="Pfam" id="PF00069">
    <property type="entry name" value="Pkinase"/>
    <property type="match status" value="1"/>
</dbReference>
<dbReference type="AlphaFoldDB" id="A0AAN7U7L9"/>
<dbReference type="Gene3D" id="1.10.510.10">
    <property type="entry name" value="Transferase(Phosphotransferase) domain 1"/>
    <property type="match status" value="1"/>
</dbReference>
<protein>
    <recommendedName>
        <fullName evidence="1">Protein kinase domain-containing protein</fullName>
    </recommendedName>
</protein>
<reference evidence="2 3" key="1">
    <citation type="submission" date="2023-11" db="EMBL/GenBank/DDBJ databases">
        <title>Dfirmibasis_genome.</title>
        <authorList>
            <person name="Edelbroek B."/>
            <person name="Kjellin J."/>
            <person name="Jerlstrom-Hultqvist J."/>
            <person name="Soderbom F."/>
        </authorList>
    </citation>
    <scope>NUCLEOTIDE SEQUENCE [LARGE SCALE GENOMIC DNA]</scope>
    <source>
        <strain evidence="2 3">TNS-C-14</strain>
    </source>
</reference>
<gene>
    <name evidence="2" type="ORF">RB653_005640</name>
</gene>
<evidence type="ECO:0000259" key="1">
    <source>
        <dbReference type="PROSITE" id="PS50011"/>
    </source>
</evidence>
<name>A0AAN7U7L9_9MYCE</name>
<accession>A0AAN7U7L9</accession>
<dbReference type="Proteomes" id="UP001344447">
    <property type="component" value="Unassembled WGS sequence"/>
</dbReference>
<dbReference type="SUPFAM" id="SSF56112">
    <property type="entry name" value="Protein kinase-like (PK-like)"/>
    <property type="match status" value="1"/>
</dbReference>
<keyword evidence="3" id="KW-1185">Reference proteome</keyword>
<dbReference type="GO" id="GO:0005524">
    <property type="term" value="F:ATP binding"/>
    <property type="evidence" value="ECO:0007669"/>
    <property type="project" value="InterPro"/>
</dbReference>
<dbReference type="GO" id="GO:0010506">
    <property type="term" value="P:regulation of autophagy"/>
    <property type="evidence" value="ECO:0007669"/>
    <property type="project" value="InterPro"/>
</dbReference>
<evidence type="ECO:0000313" key="2">
    <source>
        <dbReference type="EMBL" id="KAK5584033.1"/>
    </source>
</evidence>
<proteinExistence type="predicted"/>
<dbReference type="EMBL" id="JAVFKY010000001">
    <property type="protein sequence ID" value="KAK5584033.1"/>
    <property type="molecule type" value="Genomic_DNA"/>
</dbReference>
<dbReference type="SMART" id="SM00220">
    <property type="entry name" value="S_TKc"/>
    <property type="match status" value="1"/>
</dbReference>
<feature type="domain" description="Protein kinase" evidence="1">
    <location>
        <begin position="1"/>
        <end position="211"/>
    </location>
</feature>
<dbReference type="GO" id="GO:0004674">
    <property type="term" value="F:protein serine/threonine kinase activity"/>
    <property type="evidence" value="ECO:0007669"/>
    <property type="project" value="InterPro"/>
</dbReference>
<dbReference type="InterPro" id="IPR000719">
    <property type="entry name" value="Prot_kinase_dom"/>
</dbReference>
<comment type="caution">
    <text evidence="2">The sequence shown here is derived from an EMBL/GenBank/DDBJ whole genome shotgun (WGS) entry which is preliminary data.</text>
</comment>
<sequence>MVHRYNYIFKQPVNYSNIELNEIKNIKDENVRLNSIFISYLNGLYNSLNVLEMVSISGSLPSKLIQSIFKIILSNYDYNAIGKYFKTESIIIGESLFKWPSPRIQVFEQFFFQDYLYSSPESYKGSLVGVNEKSTVWTLGIILFQCLTGELPFPTYPAIVNFITSPLQNVEIPPQFYKPENSLLIQLITCCLFKNPNQRISWNEIVNHSFFKN</sequence>